<dbReference type="GO" id="GO:0003677">
    <property type="term" value="F:DNA binding"/>
    <property type="evidence" value="ECO:0007669"/>
    <property type="project" value="UniProtKB-KW"/>
</dbReference>
<dbReference type="SUPFAM" id="SSF46785">
    <property type="entry name" value="Winged helix' DNA-binding domain"/>
    <property type="match status" value="1"/>
</dbReference>
<dbReference type="PANTHER" id="PTHR30346">
    <property type="entry name" value="TRANSCRIPTIONAL DUAL REGULATOR HCAR-RELATED"/>
    <property type="match status" value="1"/>
</dbReference>
<dbReference type="KEGG" id="euz:DVS28_a2747"/>
<dbReference type="PRINTS" id="PR00039">
    <property type="entry name" value="HTHLYSR"/>
</dbReference>
<evidence type="ECO:0000256" key="2">
    <source>
        <dbReference type="ARBA" id="ARBA00023015"/>
    </source>
</evidence>
<dbReference type="PANTHER" id="PTHR30346:SF0">
    <property type="entry name" value="HCA OPERON TRANSCRIPTIONAL ACTIVATOR HCAR"/>
    <property type="match status" value="1"/>
</dbReference>
<dbReference type="FunFam" id="1.10.10.10:FF:000001">
    <property type="entry name" value="LysR family transcriptional regulator"/>
    <property type="match status" value="1"/>
</dbReference>
<keyword evidence="7" id="KW-1185">Reference proteome</keyword>
<dbReference type="GO" id="GO:0032993">
    <property type="term" value="C:protein-DNA complex"/>
    <property type="evidence" value="ECO:0007669"/>
    <property type="project" value="TreeGrafter"/>
</dbReference>
<dbReference type="InterPro" id="IPR036390">
    <property type="entry name" value="WH_DNA-bd_sf"/>
</dbReference>
<evidence type="ECO:0000256" key="4">
    <source>
        <dbReference type="ARBA" id="ARBA00023163"/>
    </source>
</evidence>
<reference evidence="6 7" key="1">
    <citation type="submission" date="2018-09" db="EMBL/GenBank/DDBJ databases">
        <title>Complete genome sequence of Euzebya sp. DY32-46 isolated from seawater of Pacific Ocean.</title>
        <authorList>
            <person name="Xu L."/>
            <person name="Wu Y.-H."/>
            <person name="Xu X.-W."/>
        </authorList>
    </citation>
    <scope>NUCLEOTIDE SEQUENCE [LARGE SCALE GENOMIC DNA]</scope>
    <source>
        <strain evidence="6 7">DY32-46</strain>
    </source>
</reference>
<protein>
    <submittedName>
        <fullName evidence="6">Transcriptional regulator, LysR family</fullName>
    </submittedName>
</protein>
<evidence type="ECO:0000313" key="7">
    <source>
        <dbReference type="Proteomes" id="UP000264006"/>
    </source>
</evidence>
<dbReference type="Gene3D" id="3.40.190.10">
    <property type="entry name" value="Periplasmic binding protein-like II"/>
    <property type="match status" value="2"/>
</dbReference>
<dbReference type="AlphaFoldDB" id="A0A346XYX9"/>
<comment type="similarity">
    <text evidence="1">Belongs to the LysR transcriptional regulatory family.</text>
</comment>
<dbReference type="Gene3D" id="1.10.10.10">
    <property type="entry name" value="Winged helix-like DNA-binding domain superfamily/Winged helix DNA-binding domain"/>
    <property type="match status" value="1"/>
</dbReference>
<name>A0A346XYX9_9ACTN</name>
<proteinExistence type="inferred from homology"/>
<dbReference type="RefSeq" id="WP_164710500.1">
    <property type="nucleotide sequence ID" value="NZ_CP031165.1"/>
</dbReference>
<dbReference type="GO" id="GO:0003700">
    <property type="term" value="F:DNA-binding transcription factor activity"/>
    <property type="evidence" value="ECO:0007669"/>
    <property type="project" value="InterPro"/>
</dbReference>
<evidence type="ECO:0000313" key="6">
    <source>
        <dbReference type="EMBL" id="AXV07426.1"/>
    </source>
</evidence>
<evidence type="ECO:0000256" key="3">
    <source>
        <dbReference type="ARBA" id="ARBA00023125"/>
    </source>
</evidence>
<evidence type="ECO:0000259" key="5">
    <source>
        <dbReference type="PROSITE" id="PS50931"/>
    </source>
</evidence>
<evidence type="ECO:0000256" key="1">
    <source>
        <dbReference type="ARBA" id="ARBA00009437"/>
    </source>
</evidence>
<keyword evidence="4" id="KW-0804">Transcription</keyword>
<dbReference type="InterPro" id="IPR036388">
    <property type="entry name" value="WH-like_DNA-bd_sf"/>
</dbReference>
<dbReference type="SUPFAM" id="SSF53850">
    <property type="entry name" value="Periplasmic binding protein-like II"/>
    <property type="match status" value="1"/>
</dbReference>
<keyword evidence="3" id="KW-0238">DNA-binding</keyword>
<sequence length="288" mass="31574">MELDLGLVRTFVEVADTEHFGRAAGRLHLAQSAVSRRIQRLESQLGVSLLVRTSRSVVMTDAGQTFLTDARALLAAAEAARRRLTAHQRLEVAFVPGVSPSPVIAVLRADGHDLDIGMRRVQWYEQGDVLRTGGADVLLGRLPICGEGLRTEPLWTESRMVLLPTNHRLADRSTVQLADLAEEPMVRHDGPVAVSWDAEHNIDPRPDGRPVPRGPIVRTLEEKLEYVASGVALTILPSSASTLFERDDLVVVPVADAPPATVALAWPDDRQRLPAREVFLAAARTLRR</sequence>
<dbReference type="InterPro" id="IPR005119">
    <property type="entry name" value="LysR_subst-bd"/>
</dbReference>
<gene>
    <name evidence="6" type="ORF">DVS28_a2747</name>
</gene>
<dbReference type="CDD" id="cd08414">
    <property type="entry name" value="PBP2_LTTR_aromatics_like"/>
    <property type="match status" value="1"/>
</dbReference>
<dbReference type="Proteomes" id="UP000264006">
    <property type="component" value="Chromosome"/>
</dbReference>
<feature type="domain" description="HTH lysR-type" evidence="5">
    <location>
        <begin position="3"/>
        <end position="60"/>
    </location>
</feature>
<accession>A0A346XYX9</accession>
<dbReference type="PROSITE" id="PS50931">
    <property type="entry name" value="HTH_LYSR"/>
    <property type="match status" value="1"/>
</dbReference>
<keyword evidence="2" id="KW-0805">Transcription regulation</keyword>
<dbReference type="Pfam" id="PF03466">
    <property type="entry name" value="LysR_substrate"/>
    <property type="match status" value="1"/>
</dbReference>
<dbReference type="InterPro" id="IPR000847">
    <property type="entry name" value="LysR_HTH_N"/>
</dbReference>
<dbReference type="EMBL" id="CP031165">
    <property type="protein sequence ID" value="AXV07426.1"/>
    <property type="molecule type" value="Genomic_DNA"/>
</dbReference>
<organism evidence="6 7">
    <name type="scientific">Euzebya pacifica</name>
    <dbReference type="NCBI Taxonomy" id="1608957"/>
    <lineage>
        <taxon>Bacteria</taxon>
        <taxon>Bacillati</taxon>
        <taxon>Actinomycetota</taxon>
        <taxon>Nitriliruptoria</taxon>
        <taxon>Euzebyales</taxon>
    </lineage>
</organism>
<dbReference type="Pfam" id="PF00126">
    <property type="entry name" value="HTH_1"/>
    <property type="match status" value="1"/>
</dbReference>